<reference evidence="2" key="1">
    <citation type="submission" date="2016-11" db="EMBL/GenBank/DDBJ databases">
        <authorList>
            <person name="Varghese N."/>
            <person name="Submissions S."/>
        </authorList>
    </citation>
    <scope>NUCLEOTIDE SEQUENCE [LARGE SCALE GENOMIC DNA]</scope>
    <source>
        <strain evidence="2">DSM 19859</strain>
    </source>
</reference>
<gene>
    <name evidence="1" type="ORF">SAMN04487999_3387</name>
</gene>
<proteinExistence type="predicted"/>
<protein>
    <submittedName>
        <fullName evidence="1">Uncharacterized protein</fullName>
    </submittedName>
</protein>
<dbReference type="Proteomes" id="UP000184240">
    <property type="component" value="Unassembled WGS sequence"/>
</dbReference>
<dbReference type="RefSeq" id="WP_167596220.1">
    <property type="nucleotide sequence ID" value="NZ_FQXT01000008.1"/>
</dbReference>
<accession>A0A1M5ZQX7</accession>
<dbReference type="AlphaFoldDB" id="A0A1M5ZQX7"/>
<evidence type="ECO:0000313" key="2">
    <source>
        <dbReference type="Proteomes" id="UP000184240"/>
    </source>
</evidence>
<dbReference type="EMBL" id="FQXT01000008">
    <property type="protein sequence ID" value="SHI26601.1"/>
    <property type="molecule type" value="Genomic_DNA"/>
</dbReference>
<name>A0A1M5ZQX7_9FLAO</name>
<evidence type="ECO:0000313" key="1">
    <source>
        <dbReference type="EMBL" id="SHI26601.1"/>
    </source>
</evidence>
<sequence length="53" mass="6271">MKRVSEKSKISPQEAEIHYQSSKENYNIEGAESHLAYYREKHPIYYAVLLQNV</sequence>
<organism evidence="1 2">
    <name type="scientific">Leeuwenhoekiella palythoae</name>
    <dbReference type="NCBI Taxonomy" id="573501"/>
    <lineage>
        <taxon>Bacteria</taxon>
        <taxon>Pseudomonadati</taxon>
        <taxon>Bacteroidota</taxon>
        <taxon>Flavobacteriia</taxon>
        <taxon>Flavobacteriales</taxon>
        <taxon>Flavobacteriaceae</taxon>
        <taxon>Leeuwenhoekiella</taxon>
    </lineage>
</organism>